<dbReference type="OrthoDB" id="205099at2759"/>
<evidence type="ECO:0000313" key="12">
    <source>
        <dbReference type="EMBL" id="CCX30458.1"/>
    </source>
</evidence>
<dbReference type="GO" id="GO:0070847">
    <property type="term" value="C:core mediator complex"/>
    <property type="evidence" value="ECO:0007669"/>
    <property type="project" value="TreeGrafter"/>
</dbReference>
<dbReference type="OMA" id="ITQGYIP"/>
<comment type="subcellular location">
    <subcellularLocation>
        <location evidence="1 9">Nucleus</location>
    </subcellularLocation>
</comment>
<evidence type="ECO:0000259" key="11">
    <source>
        <dbReference type="Pfam" id="PF08638"/>
    </source>
</evidence>
<evidence type="ECO:0000256" key="4">
    <source>
        <dbReference type="ARBA" id="ARBA00023015"/>
    </source>
</evidence>
<dbReference type="AlphaFoldDB" id="U4LF20"/>
<evidence type="ECO:0000256" key="1">
    <source>
        <dbReference type="ARBA" id="ARBA00004123"/>
    </source>
</evidence>
<dbReference type="STRING" id="1076935.U4LF20"/>
<dbReference type="GO" id="GO:0006357">
    <property type="term" value="P:regulation of transcription by RNA polymerase II"/>
    <property type="evidence" value="ECO:0007669"/>
    <property type="project" value="InterPro"/>
</dbReference>
<name>U4LF20_PYROM</name>
<accession>U4LF20</accession>
<comment type="similarity">
    <text evidence="2 9">Belongs to the Mediator complex subunit 14 family.</text>
</comment>
<feature type="domain" description="Mediator complex subunit MED14 N-terminal" evidence="11">
    <location>
        <begin position="45"/>
        <end position="234"/>
    </location>
</feature>
<keyword evidence="6 9" id="KW-0804">Transcription</keyword>
<dbReference type="EMBL" id="HF935441">
    <property type="protein sequence ID" value="CCX30458.1"/>
    <property type="molecule type" value="Genomic_DNA"/>
</dbReference>
<organism evidence="12 13">
    <name type="scientific">Pyronema omphalodes (strain CBS 100304)</name>
    <name type="common">Pyronema confluens</name>
    <dbReference type="NCBI Taxonomy" id="1076935"/>
    <lineage>
        <taxon>Eukaryota</taxon>
        <taxon>Fungi</taxon>
        <taxon>Dikarya</taxon>
        <taxon>Ascomycota</taxon>
        <taxon>Pezizomycotina</taxon>
        <taxon>Pezizomycetes</taxon>
        <taxon>Pezizales</taxon>
        <taxon>Pyronemataceae</taxon>
        <taxon>Pyronema</taxon>
    </lineage>
</organism>
<dbReference type="GO" id="GO:0003712">
    <property type="term" value="F:transcription coregulator activity"/>
    <property type="evidence" value="ECO:0007669"/>
    <property type="project" value="UniProtKB-UniRule"/>
</dbReference>
<keyword evidence="5 9" id="KW-0010">Activator</keyword>
<gene>
    <name evidence="12" type="ORF">PCON_08657</name>
</gene>
<evidence type="ECO:0000256" key="6">
    <source>
        <dbReference type="ARBA" id="ARBA00023163"/>
    </source>
</evidence>
<comment type="subunit">
    <text evidence="9">Component of the Mediator complex.</text>
</comment>
<keyword evidence="4 9" id="KW-0805">Transcription regulation</keyword>
<keyword evidence="13" id="KW-1185">Reference proteome</keyword>
<feature type="compositionally biased region" description="Polar residues" evidence="10">
    <location>
        <begin position="1"/>
        <end position="15"/>
    </location>
</feature>
<protein>
    <recommendedName>
        <fullName evidence="3 9">Mediator of RNA polymerase II transcription subunit 14</fullName>
    </recommendedName>
    <alternativeName>
        <fullName evidence="8 9">Mediator complex subunit 14</fullName>
    </alternativeName>
</protein>
<dbReference type="InterPro" id="IPR055122">
    <property type="entry name" value="Med14_N"/>
</dbReference>
<dbReference type="PANTHER" id="PTHR12809">
    <property type="entry name" value="MEDIATOR COMPLEX SUBUNIT"/>
    <property type="match status" value="1"/>
</dbReference>
<evidence type="ECO:0000313" key="13">
    <source>
        <dbReference type="Proteomes" id="UP000018144"/>
    </source>
</evidence>
<evidence type="ECO:0000256" key="9">
    <source>
        <dbReference type="RuleBase" id="RU365082"/>
    </source>
</evidence>
<dbReference type="GO" id="GO:0016592">
    <property type="term" value="C:mediator complex"/>
    <property type="evidence" value="ECO:0007669"/>
    <property type="project" value="UniProtKB-UniRule"/>
</dbReference>
<evidence type="ECO:0000256" key="7">
    <source>
        <dbReference type="ARBA" id="ARBA00023242"/>
    </source>
</evidence>
<keyword evidence="7 9" id="KW-0539">Nucleus</keyword>
<sequence length="942" mass="107055">MTAPSRTMPPQTSVALSKKEKGGSSAPIVSLEIRAPKLPQMTPSFVQLRTLVQRLVQDAFNELQMMVDSISSIGMSSEEKKSRIVKYALDTRKQFIKLLVLEAWSHDAPSVTELINIKTWLDSESTVCTRTVELLMLTRKLTSAARIRNPDLETAIEILSTGRPQTAMMKRYVPPPELTSADILKICHNLNAQLSIRLGLHENIPPYFRGYKIASGRATFTAKDEFEVDLSISDDNPKSQFYVIDVRPIYEPAIRPLPQSILKTLELQGNHVLFERGLEGIFDYLHNYFLTTKIETLHRQVSEMRWGRWTENLHITQHKRTLVIQYWPQRSGEQKSMEKSWIEVGIKRGIKGGPSRLGARWVREGQEMKDIEVPLDVANLSAEELVKTTISMHTKHILKTLQLKLYSIPLFKTPGTVTFVQHPTDSLETYLRIQLTPSKECKVLIEPITGRFAIQKPSEKAAKLEMDINNSPIARAADYVSRFRGLVLQEEVEQRARSMGWDVLKFLQLRKEELKPHFPTNTQYLLYIRRRGWLPNWVIAFVLSDTGESWWATQIEEKPLGWTISIALRIPTKGDMNVTYRFLENLEKMAAGFISLYVNHLELESRNVQHRFAPSKVVGSSYTSPIQLPDLYFRSESFIKAARGVINVLQISFQGLAEADGHCTIICMGRTNEPMTQISSTPLSTDESDVSFHPQSGSYAIRFIIRVGESIIPQVIEKLHRIECLISFVTVIRKFQLNCTHVSLGRVVFRYSDDPAHTAEISFTGEMEMKLILPEGSPHNRMKTLLQKTLNEKNQTAESNETTGLATVIKTLIATLPLMVEFNAIEYSLPKTTTVDDFSILIRGIDGFRMEYKNKKSTIDIRLQNRRSMMYWYFTDPAASGNCFLAPDGKVCAQLKEIWMGEGVGWYGLKNGAAAKLAGTRDLVRKCHELIWGKSGSQRAVE</sequence>
<dbReference type="Proteomes" id="UP000018144">
    <property type="component" value="Unassembled WGS sequence"/>
</dbReference>
<evidence type="ECO:0000256" key="5">
    <source>
        <dbReference type="ARBA" id="ARBA00023159"/>
    </source>
</evidence>
<dbReference type="Pfam" id="PF26204">
    <property type="entry name" value="Med14_fung"/>
    <property type="match status" value="1"/>
</dbReference>
<proteinExistence type="inferred from homology"/>
<dbReference type="Pfam" id="PF08638">
    <property type="entry name" value="Med14"/>
    <property type="match status" value="1"/>
</dbReference>
<dbReference type="PANTHER" id="PTHR12809:SF2">
    <property type="entry name" value="MEDIATOR OF RNA POLYMERASE II TRANSCRIPTION SUBUNIT 14"/>
    <property type="match status" value="1"/>
</dbReference>
<dbReference type="InterPro" id="IPR013947">
    <property type="entry name" value="Mediator_Med14"/>
</dbReference>
<evidence type="ECO:0000256" key="3">
    <source>
        <dbReference type="ARBA" id="ARBA00019619"/>
    </source>
</evidence>
<evidence type="ECO:0000256" key="8">
    <source>
        <dbReference type="ARBA" id="ARBA00032007"/>
    </source>
</evidence>
<evidence type="ECO:0000256" key="10">
    <source>
        <dbReference type="SAM" id="MobiDB-lite"/>
    </source>
</evidence>
<dbReference type="eggNOG" id="KOG1875">
    <property type="taxonomic scope" value="Eukaryota"/>
</dbReference>
<feature type="region of interest" description="Disordered" evidence="10">
    <location>
        <begin position="1"/>
        <end position="21"/>
    </location>
</feature>
<evidence type="ECO:0000256" key="2">
    <source>
        <dbReference type="ARBA" id="ARBA00007813"/>
    </source>
</evidence>
<comment type="function">
    <text evidence="9">Component of the Mediator complex, a coactivator involved in the regulated transcription of nearly all RNA polymerase II-dependent genes. Mediator functions as a bridge to convey information from gene-specific regulatory proteins to the basal RNA polymerase II transcription machinery. Mediator is recruited to promoters by direct interactions with regulatory proteins and serves as a scaffold for the assembly of a functional preinitiation complex with RNA polymerase II and the general transcription factors.</text>
</comment>
<reference evidence="12 13" key="1">
    <citation type="journal article" date="2013" name="PLoS Genet.">
        <title>The genome and development-dependent transcriptomes of Pyronema confluens: a window into fungal evolution.</title>
        <authorList>
            <person name="Traeger S."/>
            <person name="Altegoer F."/>
            <person name="Freitag M."/>
            <person name="Gabaldon T."/>
            <person name="Kempken F."/>
            <person name="Kumar A."/>
            <person name="Marcet-Houben M."/>
            <person name="Poggeler S."/>
            <person name="Stajich J.E."/>
            <person name="Nowrousian M."/>
        </authorList>
    </citation>
    <scope>NUCLEOTIDE SEQUENCE [LARGE SCALE GENOMIC DNA]</scope>
    <source>
        <strain evidence="13">CBS 100304</strain>
        <tissue evidence="12">Vegetative mycelium</tissue>
    </source>
</reference>